<comment type="caution">
    <text evidence="2">The sequence shown here is derived from an EMBL/GenBank/DDBJ whole genome shotgun (WGS) entry which is preliminary data.</text>
</comment>
<dbReference type="Proteomes" id="UP000753961">
    <property type="component" value="Unassembled WGS sequence"/>
</dbReference>
<gene>
    <name evidence="2" type="ORF">KUV50_06350</name>
</gene>
<evidence type="ECO:0000313" key="3">
    <source>
        <dbReference type="Proteomes" id="UP000753961"/>
    </source>
</evidence>
<dbReference type="EMBL" id="JAHVHU010000006">
    <property type="protein sequence ID" value="MBY5957741.1"/>
    <property type="molecule type" value="Genomic_DNA"/>
</dbReference>
<dbReference type="GO" id="GO:0004519">
    <property type="term" value="F:endonuclease activity"/>
    <property type="evidence" value="ECO:0007669"/>
    <property type="project" value="UniProtKB-KW"/>
</dbReference>
<dbReference type="PANTHER" id="PTHR34107">
    <property type="entry name" value="SLL0198 PROTEIN-RELATED"/>
    <property type="match status" value="1"/>
</dbReference>
<dbReference type="InterPro" id="IPR008538">
    <property type="entry name" value="Uma2"/>
</dbReference>
<reference evidence="2" key="1">
    <citation type="submission" date="2021-06" db="EMBL/GenBank/DDBJ databases">
        <title>44 bacteria genomes isolated from Dapeng, Shenzhen.</title>
        <authorList>
            <person name="Zheng W."/>
            <person name="Yu S."/>
            <person name="Huang Y."/>
        </authorList>
    </citation>
    <scope>NUCLEOTIDE SEQUENCE</scope>
    <source>
        <strain evidence="2">DP5N28-2</strain>
    </source>
</reference>
<dbReference type="Gene3D" id="3.90.1570.10">
    <property type="entry name" value="tt1808, chain A"/>
    <property type="match status" value="1"/>
</dbReference>
<protein>
    <submittedName>
        <fullName evidence="2">Uma2 family endonuclease</fullName>
    </submittedName>
</protein>
<accession>A0A953HT52</accession>
<organism evidence="2 3">
    <name type="scientific">Membranihabitans marinus</name>
    <dbReference type="NCBI Taxonomy" id="1227546"/>
    <lineage>
        <taxon>Bacteria</taxon>
        <taxon>Pseudomonadati</taxon>
        <taxon>Bacteroidota</taxon>
        <taxon>Saprospiria</taxon>
        <taxon>Saprospirales</taxon>
        <taxon>Saprospiraceae</taxon>
        <taxon>Membranihabitans</taxon>
    </lineage>
</organism>
<dbReference type="PANTHER" id="PTHR34107:SF4">
    <property type="entry name" value="SLL1222 PROTEIN"/>
    <property type="match status" value="1"/>
</dbReference>
<dbReference type="RefSeq" id="WP_222579264.1">
    <property type="nucleotide sequence ID" value="NZ_JAHVHU010000006.1"/>
</dbReference>
<keyword evidence="3" id="KW-1185">Reference proteome</keyword>
<keyword evidence="2" id="KW-0255">Endonuclease</keyword>
<dbReference type="SUPFAM" id="SSF52980">
    <property type="entry name" value="Restriction endonuclease-like"/>
    <property type="match status" value="1"/>
</dbReference>
<dbReference type="AlphaFoldDB" id="A0A953HT52"/>
<evidence type="ECO:0000313" key="2">
    <source>
        <dbReference type="EMBL" id="MBY5957741.1"/>
    </source>
</evidence>
<feature type="domain" description="Putative restriction endonuclease" evidence="1">
    <location>
        <begin position="18"/>
        <end position="161"/>
    </location>
</feature>
<dbReference type="InterPro" id="IPR012296">
    <property type="entry name" value="Nuclease_put_TT1808"/>
</dbReference>
<keyword evidence="2" id="KW-0378">Hydrolase</keyword>
<dbReference type="InterPro" id="IPR011335">
    <property type="entry name" value="Restrct_endonuc-II-like"/>
</dbReference>
<dbReference type="Pfam" id="PF05685">
    <property type="entry name" value="Uma2"/>
    <property type="match status" value="1"/>
</dbReference>
<proteinExistence type="predicted"/>
<keyword evidence="2" id="KW-0540">Nuclease</keyword>
<sequence length="177" mass="20269">METATIQSPPRTMMEVFKSLPEGTLVQLIENNLTMAPAPRPLHQEILNDINFELLKFVKQEQTGTIYTSPIDVYLDDQNIFQPDILFISNDNKGVIRDDGLHGAPDLVIELLSSSTAKYDLHEKKDVYERSGVKEYWIVDPETKEVQGYFLEKGGYGEPVIEKGIIHSRMLDYEFNF</sequence>
<name>A0A953HT52_9BACT</name>
<dbReference type="CDD" id="cd06260">
    <property type="entry name" value="DUF820-like"/>
    <property type="match status" value="1"/>
</dbReference>
<evidence type="ECO:0000259" key="1">
    <source>
        <dbReference type="Pfam" id="PF05685"/>
    </source>
</evidence>